<feature type="region of interest" description="Disordered" evidence="5">
    <location>
        <begin position="188"/>
        <end position="330"/>
    </location>
</feature>
<evidence type="ECO:0000313" key="8">
    <source>
        <dbReference type="Proteomes" id="UP001149165"/>
    </source>
</evidence>
<evidence type="ECO:0000256" key="3">
    <source>
        <dbReference type="ARBA" id="ARBA00022989"/>
    </source>
</evidence>
<evidence type="ECO:0000256" key="1">
    <source>
        <dbReference type="ARBA" id="ARBA00004167"/>
    </source>
</evidence>
<evidence type="ECO:0000256" key="5">
    <source>
        <dbReference type="SAM" id="MobiDB-lite"/>
    </source>
</evidence>
<reference evidence="7" key="1">
    <citation type="submission" date="2022-11" db="EMBL/GenBank/DDBJ databases">
        <authorList>
            <person name="Petersen C."/>
        </authorList>
    </citation>
    <scope>NUCLEOTIDE SEQUENCE</scope>
    <source>
        <strain evidence="7">IBT 30069</strain>
    </source>
</reference>
<keyword evidence="3 6" id="KW-1133">Transmembrane helix</keyword>
<accession>A0A9W9EV84</accession>
<reference evidence="7" key="2">
    <citation type="journal article" date="2023" name="IMA Fungus">
        <title>Comparative genomic study of the Penicillium genus elucidates a diverse pangenome and 15 lateral gene transfer events.</title>
        <authorList>
            <person name="Petersen C."/>
            <person name="Sorensen T."/>
            <person name="Nielsen M.R."/>
            <person name="Sondergaard T.E."/>
            <person name="Sorensen J.L."/>
            <person name="Fitzpatrick D.A."/>
            <person name="Frisvad J.C."/>
            <person name="Nielsen K.L."/>
        </authorList>
    </citation>
    <scope>NUCLEOTIDE SEQUENCE</scope>
    <source>
        <strain evidence="7">IBT 30069</strain>
    </source>
</reference>
<evidence type="ECO:0000313" key="7">
    <source>
        <dbReference type="EMBL" id="KAJ5088481.1"/>
    </source>
</evidence>
<keyword evidence="4 6" id="KW-0472">Membrane</keyword>
<dbReference type="InterPro" id="IPR051694">
    <property type="entry name" value="Immunoregulatory_rcpt-like"/>
</dbReference>
<keyword evidence="8" id="KW-1185">Reference proteome</keyword>
<feature type="compositionally biased region" description="Low complexity" evidence="5">
    <location>
        <begin position="59"/>
        <end position="93"/>
    </location>
</feature>
<proteinExistence type="predicted"/>
<dbReference type="GO" id="GO:0016020">
    <property type="term" value="C:membrane"/>
    <property type="evidence" value="ECO:0007669"/>
    <property type="project" value="UniProtKB-SubCell"/>
</dbReference>
<dbReference type="PANTHER" id="PTHR15549">
    <property type="entry name" value="PAIRED IMMUNOGLOBULIN-LIKE TYPE 2 RECEPTOR"/>
    <property type="match status" value="1"/>
</dbReference>
<feature type="transmembrane region" description="Helical" evidence="6">
    <location>
        <begin position="131"/>
        <end position="153"/>
    </location>
</feature>
<comment type="caution">
    <text evidence="7">The sequence shown here is derived from an EMBL/GenBank/DDBJ whole genome shotgun (WGS) entry which is preliminary data.</text>
</comment>
<evidence type="ECO:0000256" key="4">
    <source>
        <dbReference type="ARBA" id="ARBA00023136"/>
    </source>
</evidence>
<feature type="compositionally biased region" description="Basic and acidic residues" evidence="5">
    <location>
        <begin position="318"/>
        <end position="330"/>
    </location>
</feature>
<dbReference type="OrthoDB" id="4364855at2759"/>
<dbReference type="Proteomes" id="UP001149165">
    <property type="component" value="Unassembled WGS sequence"/>
</dbReference>
<feature type="region of interest" description="Disordered" evidence="5">
    <location>
        <begin position="15"/>
        <end position="93"/>
    </location>
</feature>
<evidence type="ECO:0000256" key="6">
    <source>
        <dbReference type="SAM" id="Phobius"/>
    </source>
</evidence>
<dbReference type="EMBL" id="JAPQKH010000007">
    <property type="protein sequence ID" value="KAJ5088481.1"/>
    <property type="molecule type" value="Genomic_DNA"/>
</dbReference>
<keyword evidence="2 6" id="KW-0812">Transmembrane</keyword>
<feature type="compositionally biased region" description="Low complexity" evidence="5">
    <location>
        <begin position="107"/>
        <end position="117"/>
    </location>
</feature>
<comment type="subcellular location">
    <subcellularLocation>
        <location evidence="1">Membrane</location>
        <topology evidence="1">Single-pass membrane protein</topology>
    </subcellularLocation>
</comment>
<dbReference type="GO" id="GO:0071944">
    <property type="term" value="C:cell periphery"/>
    <property type="evidence" value="ECO:0007669"/>
    <property type="project" value="UniProtKB-ARBA"/>
</dbReference>
<sequence length="330" mass="35204">MEVFEVLVRDMTGPGIQVGASATEDYDENHRSSATAGAEHPETTNYGDPYGTHPSLTDTNSESLVSSTTSYSDSKVTPAAISPSITASDSSASSTSFSSDIQSVSVSATNGTSSSSPGSGGGGGTSTKTKLAIAIPVAVVGAIIIMAIVFFFLRRRRRRQQVPMTPTYEVAKNQDTLFSTSQLMAAPLAKQEKPENASGSMPRFPMLDVPDSRDGDISPGSSGQMSQNESSHGEMGFGMAVSRDQRPDATEQDLRHISRSASPANAVGSQIRLPLDGENEHTRVRDDDDVSVVSEYHGQRDQHHDYDDLSSVSSFEGDTPRADDHQHPFR</sequence>
<evidence type="ECO:0000256" key="2">
    <source>
        <dbReference type="ARBA" id="ARBA00022692"/>
    </source>
</evidence>
<name>A0A9W9EV84_9EURO</name>
<protein>
    <recommendedName>
        <fullName evidence="9">Mid2 domain-containing protein</fullName>
    </recommendedName>
</protein>
<dbReference type="AlphaFoldDB" id="A0A9W9EV84"/>
<feature type="compositionally biased region" description="Basic and acidic residues" evidence="5">
    <location>
        <begin position="243"/>
        <end position="256"/>
    </location>
</feature>
<organism evidence="7 8">
    <name type="scientific">Penicillium angulare</name>
    <dbReference type="NCBI Taxonomy" id="116970"/>
    <lineage>
        <taxon>Eukaryota</taxon>
        <taxon>Fungi</taxon>
        <taxon>Dikarya</taxon>
        <taxon>Ascomycota</taxon>
        <taxon>Pezizomycotina</taxon>
        <taxon>Eurotiomycetes</taxon>
        <taxon>Eurotiomycetidae</taxon>
        <taxon>Eurotiales</taxon>
        <taxon>Aspergillaceae</taxon>
        <taxon>Penicillium</taxon>
    </lineage>
</organism>
<gene>
    <name evidence="7" type="ORF">N7456_012097</name>
</gene>
<feature type="compositionally biased region" description="Basic and acidic residues" evidence="5">
    <location>
        <begin position="297"/>
        <end position="307"/>
    </location>
</feature>
<feature type="compositionally biased region" description="Polar residues" evidence="5">
    <location>
        <begin position="219"/>
        <end position="230"/>
    </location>
</feature>
<feature type="region of interest" description="Disordered" evidence="5">
    <location>
        <begin position="107"/>
        <end position="127"/>
    </location>
</feature>
<evidence type="ECO:0008006" key="9">
    <source>
        <dbReference type="Google" id="ProtNLM"/>
    </source>
</evidence>